<protein>
    <recommendedName>
        <fullName evidence="4">Secreted protein</fullName>
    </recommendedName>
</protein>
<comment type="caution">
    <text evidence="2">The sequence shown here is derived from an EMBL/GenBank/DDBJ whole genome shotgun (WGS) entry which is preliminary data.</text>
</comment>
<dbReference type="EMBL" id="JABFUD020000016">
    <property type="protein sequence ID" value="KAI5068280.1"/>
    <property type="molecule type" value="Genomic_DNA"/>
</dbReference>
<feature type="signal peptide" evidence="1">
    <location>
        <begin position="1"/>
        <end position="19"/>
    </location>
</feature>
<sequence>MCACGFCLLGSSPWLPSSWLHVCSSTSAPTPCPDQRLSSLSARTGAPHFSALIRRFCTPWLLDSSCSLQQLVRLTPSPSVSLPTLSEFSEGL</sequence>
<feature type="chain" id="PRO_5038745741" description="Secreted protein" evidence="1">
    <location>
        <begin position="20"/>
        <end position="92"/>
    </location>
</feature>
<keyword evidence="3" id="KW-1185">Reference proteome</keyword>
<dbReference type="Proteomes" id="UP000886520">
    <property type="component" value="Chromosome 16"/>
</dbReference>
<keyword evidence="1" id="KW-0732">Signal</keyword>
<organism evidence="2 3">
    <name type="scientific">Adiantum capillus-veneris</name>
    <name type="common">Maidenhair fern</name>
    <dbReference type="NCBI Taxonomy" id="13818"/>
    <lineage>
        <taxon>Eukaryota</taxon>
        <taxon>Viridiplantae</taxon>
        <taxon>Streptophyta</taxon>
        <taxon>Embryophyta</taxon>
        <taxon>Tracheophyta</taxon>
        <taxon>Polypodiopsida</taxon>
        <taxon>Polypodiidae</taxon>
        <taxon>Polypodiales</taxon>
        <taxon>Pteridineae</taxon>
        <taxon>Pteridaceae</taxon>
        <taxon>Vittarioideae</taxon>
        <taxon>Adiantum</taxon>
    </lineage>
</organism>
<gene>
    <name evidence="2" type="ORF">GOP47_0016625</name>
</gene>
<evidence type="ECO:0008006" key="4">
    <source>
        <dbReference type="Google" id="ProtNLM"/>
    </source>
</evidence>
<evidence type="ECO:0000256" key="1">
    <source>
        <dbReference type="SAM" id="SignalP"/>
    </source>
</evidence>
<dbReference type="AlphaFoldDB" id="A0A9D4UI57"/>
<accession>A0A9D4UI57</accession>
<evidence type="ECO:0000313" key="3">
    <source>
        <dbReference type="Proteomes" id="UP000886520"/>
    </source>
</evidence>
<reference evidence="2" key="1">
    <citation type="submission" date="2021-01" db="EMBL/GenBank/DDBJ databases">
        <title>Adiantum capillus-veneris genome.</title>
        <authorList>
            <person name="Fang Y."/>
            <person name="Liao Q."/>
        </authorList>
    </citation>
    <scope>NUCLEOTIDE SEQUENCE</scope>
    <source>
        <strain evidence="2">H3</strain>
        <tissue evidence="2">Leaf</tissue>
    </source>
</reference>
<proteinExistence type="predicted"/>
<evidence type="ECO:0000313" key="2">
    <source>
        <dbReference type="EMBL" id="KAI5068280.1"/>
    </source>
</evidence>
<name>A0A9D4UI57_ADICA</name>